<dbReference type="KEGG" id="cart:PA27867_3637"/>
<sequence>MNHVPMNPVPMTPEPSTTVLAGGNMNEVHRDGDTVLRTGGPWTPTVHAYLDYLAMAGVDWAPRPLGVDGDRERLTFIDGDVPVYPLPDWVWAENVLTEGAQFLRQLHDASIGFALDDRIWQSRAKVPSEVICHNDFAPHNLAFTDGHLTGAIDFDMCSPGPRLWDIAYFATRAVPLTGVTPPNAPGMEHARRRTQLILDAYGSDASWADVLRVAIIRLHDLADMSRLKADELGKPHLLDEAEGYASDAAFLRAWNG</sequence>
<proteinExistence type="predicted"/>
<dbReference type="SUPFAM" id="SSF56112">
    <property type="entry name" value="Protein kinase-like (PK-like)"/>
    <property type="match status" value="1"/>
</dbReference>
<accession>A0A1B1BPV2</accession>
<dbReference type="AlphaFoldDB" id="A0A1B1BPV2"/>
<protein>
    <recommendedName>
        <fullName evidence="1">Aminoglycoside phosphotransferase domain-containing protein</fullName>
    </recommendedName>
</protein>
<dbReference type="InterPro" id="IPR011009">
    <property type="entry name" value="Kinase-like_dom_sf"/>
</dbReference>
<dbReference type="Gene3D" id="3.90.1200.10">
    <property type="match status" value="1"/>
</dbReference>
<evidence type="ECO:0000259" key="1">
    <source>
        <dbReference type="Pfam" id="PF01636"/>
    </source>
</evidence>
<dbReference type="STRING" id="670052.PA27867_3637"/>
<name>A0A1B1BPV2_9MICO</name>
<dbReference type="Pfam" id="PF01636">
    <property type="entry name" value="APH"/>
    <property type="match status" value="1"/>
</dbReference>
<feature type="domain" description="Aminoglycoside phosphotransferase" evidence="1">
    <location>
        <begin position="109"/>
        <end position="172"/>
    </location>
</feature>
<reference evidence="2 3" key="1">
    <citation type="submission" date="2016-06" db="EMBL/GenBank/DDBJ databases">
        <title>Genome sequencing of Cryobacterium arcticum PAMC 27867.</title>
        <authorList>
            <person name="Lee J."/>
            <person name="Kim O.-S."/>
        </authorList>
    </citation>
    <scope>NUCLEOTIDE SEQUENCE [LARGE SCALE GENOMIC DNA]</scope>
    <source>
        <strain evidence="2 3">PAMC 27867</strain>
    </source>
</reference>
<dbReference type="InterPro" id="IPR002575">
    <property type="entry name" value="Aminoglycoside_PTrfase"/>
</dbReference>
<dbReference type="PATRIC" id="fig|670052.7.peg.3740"/>
<evidence type="ECO:0000313" key="2">
    <source>
        <dbReference type="EMBL" id="ANP74555.1"/>
    </source>
</evidence>
<dbReference type="EMBL" id="CP016282">
    <property type="protein sequence ID" value="ANP74555.1"/>
    <property type="molecule type" value="Genomic_DNA"/>
</dbReference>
<gene>
    <name evidence="2" type="ORF">PA27867_3637</name>
</gene>
<dbReference type="Proteomes" id="UP000092582">
    <property type="component" value="Chromosome 1"/>
</dbReference>
<evidence type="ECO:0000313" key="3">
    <source>
        <dbReference type="Proteomes" id="UP000092582"/>
    </source>
</evidence>
<keyword evidence="3" id="KW-1185">Reference proteome</keyword>
<organism evidence="2 3">
    <name type="scientific">Cryobacterium arcticum</name>
    <dbReference type="NCBI Taxonomy" id="670052"/>
    <lineage>
        <taxon>Bacteria</taxon>
        <taxon>Bacillati</taxon>
        <taxon>Actinomycetota</taxon>
        <taxon>Actinomycetes</taxon>
        <taxon>Micrococcales</taxon>
        <taxon>Microbacteriaceae</taxon>
        <taxon>Cryobacterium</taxon>
    </lineage>
</organism>